<evidence type="ECO:0000256" key="3">
    <source>
        <dbReference type="ARBA" id="ARBA00012239"/>
    </source>
</evidence>
<comment type="cofactor">
    <cofactor evidence="1 7">
        <name>pyridoxal 5'-phosphate</name>
        <dbReference type="ChEBI" id="CHEBI:597326"/>
    </cofactor>
</comment>
<comment type="similarity">
    <text evidence="2 8">Belongs to the class-V pyridoxal-phosphate-dependent aminotransferase family. Csd subfamily.</text>
</comment>
<dbReference type="GO" id="GO:0006534">
    <property type="term" value="P:cysteine metabolic process"/>
    <property type="evidence" value="ECO:0007669"/>
    <property type="project" value="UniProtKB-UniRule"/>
</dbReference>
<evidence type="ECO:0000256" key="7">
    <source>
        <dbReference type="RuleBase" id="RU004504"/>
    </source>
</evidence>
<dbReference type="Pfam" id="PF00266">
    <property type="entry name" value="Aminotran_5"/>
    <property type="match status" value="1"/>
</dbReference>
<evidence type="ECO:0000313" key="10">
    <source>
        <dbReference type="EMBL" id="KXB90878.1"/>
    </source>
</evidence>
<proteinExistence type="inferred from homology"/>
<dbReference type="InterPro" id="IPR010970">
    <property type="entry name" value="Cys_dSase_SufS"/>
</dbReference>
<dbReference type="EMBL" id="LSDT01000043">
    <property type="protein sequence ID" value="KXB90878.1"/>
    <property type="molecule type" value="Genomic_DNA"/>
</dbReference>
<dbReference type="SUPFAM" id="SSF53383">
    <property type="entry name" value="PLP-dependent transferases"/>
    <property type="match status" value="1"/>
</dbReference>
<dbReference type="Gene3D" id="3.40.640.10">
    <property type="entry name" value="Type I PLP-dependent aspartate aminotransferase-like (Major domain)"/>
    <property type="match status" value="1"/>
</dbReference>
<dbReference type="Proteomes" id="UP000070160">
    <property type="component" value="Unassembled WGS sequence"/>
</dbReference>
<dbReference type="CDD" id="cd06453">
    <property type="entry name" value="SufS_like"/>
    <property type="match status" value="1"/>
</dbReference>
<accession>A0A134CF68</accession>
<sequence length="412" mass="45945">MRKVNNMRNVRDDFPILKKVHNGHPLVYFDNAATTQKPRKVIDAIVDLLEYHNGNPHRGAHILSVEAGELYDQARLAVRRFIHAPSVDEIIFVRNTTEGLNLIARSYGETHLKKGDTIVLPISEHHSNLVTWQRVCQKTGAELVYMYLDKEGHFTPEDLAKIDQHTKIVSFAAISNVYGMKRPVKEIVAKAHAVGAIAIVDGAQSTPHIKTDVQDLDCDFYVFSGHKMCGSAGTGVVYGKKALLEDMEPFLLGGDMIEYVQEQHTTYNVLPYKFEAGSQNVEGAVALKAAIEYLEALGMDEIEAHEQELTTRCLEGMKKIPHIHIIGSLDPKEKNGVISFTIEGVHPHDAATILDSFGIAIRSGHHCAQPLGAHLGIEASNRASFYIYNTPEEIDYFLDKLPLVRKQMGYKE</sequence>
<evidence type="ECO:0000256" key="2">
    <source>
        <dbReference type="ARBA" id="ARBA00010447"/>
    </source>
</evidence>
<keyword evidence="5 8" id="KW-0663">Pyridoxal phosphate</keyword>
<keyword evidence="4 8" id="KW-0808">Transferase</keyword>
<organism evidence="10 11">
    <name type="scientific">Megasphaera hutchinsoni</name>
    <dbReference type="NCBI Taxonomy" id="1588748"/>
    <lineage>
        <taxon>Bacteria</taxon>
        <taxon>Bacillati</taxon>
        <taxon>Bacillota</taxon>
        <taxon>Negativicutes</taxon>
        <taxon>Veillonellales</taxon>
        <taxon>Veillonellaceae</taxon>
        <taxon>Megasphaera</taxon>
    </lineage>
</organism>
<evidence type="ECO:0000256" key="4">
    <source>
        <dbReference type="ARBA" id="ARBA00022679"/>
    </source>
</evidence>
<keyword evidence="11" id="KW-1185">Reference proteome</keyword>
<evidence type="ECO:0000256" key="1">
    <source>
        <dbReference type="ARBA" id="ARBA00001933"/>
    </source>
</evidence>
<dbReference type="PATRIC" id="fig|1588748.3.peg.923"/>
<dbReference type="STRING" id="1588748.HMPREF3182_00959"/>
<name>A0A134CF68_9FIRM</name>
<dbReference type="PANTHER" id="PTHR43586">
    <property type="entry name" value="CYSTEINE DESULFURASE"/>
    <property type="match status" value="1"/>
</dbReference>
<dbReference type="AlphaFoldDB" id="A0A134CF68"/>
<evidence type="ECO:0000256" key="8">
    <source>
        <dbReference type="RuleBase" id="RU004506"/>
    </source>
</evidence>
<evidence type="ECO:0000259" key="9">
    <source>
        <dbReference type="Pfam" id="PF00266"/>
    </source>
</evidence>
<dbReference type="GO" id="GO:0030170">
    <property type="term" value="F:pyridoxal phosphate binding"/>
    <property type="evidence" value="ECO:0007669"/>
    <property type="project" value="UniProtKB-UniRule"/>
</dbReference>
<gene>
    <name evidence="10" type="ORF">HMPREF3182_00959</name>
</gene>
<evidence type="ECO:0000256" key="6">
    <source>
        <dbReference type="ARBA" id="ARBA00050776"/>
    </source>
</evidence>
<feature type="domain" description="Aminotransferase class V" evidence="9">
    <location>
        <begin position="27"/>
        <end position="397"/>
    </location>
</feature>
<dbReference type="PANTHER" id="PTHR43586:SF8">
    <property type="entry name" value="CYSTEINE DESULFURASE 1, CHLOROPLASTIC"/>
    <property type="match status" value="1"/>
</dbReference>
<comment type="function">
    <text evidence="8">Catalyzes the removal of elemental sulfur and selenium atoms from L-cysteine, L-cystine, L-selenocysteine, and L-selenocystine to produce L-alanine.</text>
</comment>
<dbReference type="InterPro" id="IPR015421">
    <property type="entry name" value="PyrdxlP-dep_Trfase_major"/>
</dbReference>
<dbReference type="EC" id="2.8.1.7" evidence="3 8"/>
<dbReference type="GO" id="GO:0031071">
    <property type="term" value="F:cysteine desulfurase activity"/>
    <property type="evidence" value="ECO:0007669"/>
    <property type="project" value="UniProtKB-UniRule"/>
</dbReference>
<dbReference type="InterPro" id="IPR015424">
    <property type="entry name" value="PyrdxlP-dep_Trfase"/>
</dbReference>
<dbReference type="InterPro" id="IPR020578">
    <property type="entry name" value="Aminotrans_V_PyrdxlP_BS"/>
</dbReference>
<protein>
    <recommendedName>
        <fullName evidence="3 8">Cysteine desulfurase</fullName>
        <ecNumber evidence="3 8">2.8.1.7</ecNumber>
    </recommendedName>
</protein>
<dbReference type="InterPro" id="IPR000192">
    <property type="entry name" value="Aminotrans_V_dom"/>
</dbReference>
<dbReference type="PROSITE" id="PS00595">
    <property type="entry name" value="AA_TRANSFER_CLASS_5"/>
    <property type="match status" value="1"/>
</dbReference>
<evidence type="ECO:0000256" key="5">
    <source>
        <dbReference type="ARBA" id="ARBA00022898"/>
    </source>
</evidence>
<dbReference type="Gene3D" id="3.90.1150.10">
    <property type="entry name" value="Aspartate Aminotransferase, domain 1"/>
    <property type="match status" value="1"/>
</dbReference>
<comment type="caution">
    <text evidence="10">The sequence shown here is derived from an EMBL/GenBank/DDBJ whole genome shotgun (WGS) entry which is preliminary data.</text>
</comment>
<dbReference type="InterPro" id="IPR015422">
    <property type="entry name" value="PyrdxlP-dep_Trfase_small"/>
</dbReference>
<comment type="catalytic activity">
    <reaction evidence="6 8">
        <text>(sulfur carrier)-H + L-cysteine = (sulfur carrier)-SH + L-alanine</text>
        <dbReference type="Rhea" id="RHEA:43892"/>
        <dbReference type="Rhea" id="RHEA-COMP:14737"/>
        <dbReference type="Rhea" id="RHEA-COMP:14739"/>
        <dbReference type="ChEBI" id="CHEBI:29917"/>
        <dbReference type="ChEBI" id="CHEBI:35235"/>
        <dbReference type="ChEBI" id="CHEBI:57972"/>
        <dbReference type="ChEBI" id="CHEBI:64428"/>
        <dbReference type="EC" id="2.8.1.7"/>
    </reaction>
</comment>
<evidence type="ECO:0000313" key="11">
    <source>
        <dbReference type="Proteomes" id="UP000070160"/>
    </source>
</evidence>
<reference evidence="11" key="1">
    <citation type="submission" date="2016-01" db="EMBL/GenBank/DDBJ databases">
        <authorList>
            <person name="Mitreva M."/>
            <person name="Pepin K.H."/>
            <person name="Mihindukulasuriya K.A."/>
            <person name="Fulton R."/>
            <person name="Fronick C."/>
            <person name="O'Laughlin M."/>
            <person name="Miner T."/>
            <person name="Herter B."/>
            <person name="Rosa B.A."/>
            <person name="Cordes M."/>
            <person name="Tomlinson C."/>
            <person name="Wollam A."/>
            <person name="Palsikar V.B."/>
            <person name="Mardis E.R."/>
            <person name="Wilson R.K."/>
        </authorList>
    </citation>
    <scope>NUCLEOTIDE SEQUENCE [LARGE SCALE GENOMIC DNA]</scope>
    <source>
        <strain evidence="11">KA00182</strain>
    </source>
</reference>
<dbReference type="NCBIfam" id="TIGR01979">
    <property type="entry name" value="sufS"/>
    <property type="match status" value="1"/>
</dbReference>